<reference evidence="2 3" key="1">
    <citation type="submission" date="2018-02" db="EMBL/GenBank/DDBJ databases">
        <title>Novel Leptospira species isolated from soil and water in Japan.</title>
        <authorList>
            <person name="Nakao R."/>
            <person name="Masuzawa T."/>
        </authorList>
    </citation>
    <scope>NUCLEOTIDE SEQUENCE [LARGE SCALE GENOMIC DNA]</scope>
    <source>
        <strain evidence="2 3">YH101</strain>
    </source>
</reference>
<dbReference type="AlphaFoldDB" id="A0A2P2DYV9"/>
<name>A0A2P2DYV9_9LEPT</name>
<evidence type="ECO:0000313" key="2">
    <source>
        <dbReference type="EMBL" id="GBF49819.1"/>
    </source>
</evidence>
<dbReference type="EMBL" id="BFBB01000003">
    <property type="protein sequence ID" value="GBF49819.1"/>
    <property type="molecule type" value="Genomic_DNA"/>
</dbReference>
<sequence>MKTKLAFLGIALSSTLVASGFSETSEDISYLIDSYDKSTLTEISNELVKMASNEEAMGEFELASVHYKRALKIRESIGLRNHKSYASILYLSSGAEFQAGKSCDAAFSAKVASEEFEKHGLVKYRDKAMEDYLAYGKVCSLVALN</sequence>
<comment type="caution">
    <text evidence="2">The sequence shown here is derived from an EMBL/GenBank/DDBJ whole genome shotgun (WGS) entry which is preliminary data.</text>
</comment>
<evidence type="ECO:0008006" key="4">
    <source>
        <dbReference type="Google" id="ProtNLM"/>
    </source>
</evidence>
<keyword evidence="1" id="KW-0732">Signal</keyword>
<organism evidence="2 3">
    <name type="scientific">Leptospira ryugenii</name>
    <dbReference type="NCBI Taxonomy" id="1917863"/>
    <lineage>
        <taxon>Bacteria</taxon>
        <taxon>Pseudomonadati</taxon>
        <taxon>Spirochaetota</taxon>
        <taxon>Spirochaetia</taxon>
        <taxon>Leptospirales</taxon>
        <taxon>Leptospiraceae</taxon>
        <taxon>Leptospira</taxon>
    </lineage>
</organism>
<dbReference type="OrthoDB" id="328069at2"/>
<gene>
    <name evidence="2" type="ORF">LPTSP4_13380</name>
</gene>
<accession>A0A2P2DYV9</accession>
<protein>
    <recommendedName>
        <fullName evidence="4">Tetratricopeptide repeat protein</fullName>
    </recommendedName>
</protein>
<dbReference type="Proteomes" id="UP000245133">
    <property type="component" value="Unassembled WGS sequence"/>
</dbReference>
<evidence type="ECO:0000313" key="3">
    <source>
        <dbReference type="Proteomes" id="UP000245133"/>
    </source>
</evidence>
<keyword evidence="3" id="KW-1185">Reference proteome</keyword>
<feature type="signal peptide" evidence="1">
    <location>
        <begin position="1"/>
        <end position="18"/>
    </location>
</feature>
<evidence type="ECO:0000256" key="1">
    <source>
        <dbReference type="SAM" id="SignalP"/>
    </source>
</evidence>
<proteinExistence type="predicted"/>
<dbReference type="RefSeq" id="WP_108975034.1">
    <property type="nucleotide sequence ID" value="NZ_BFBB01000003.1"/>
</dbReference>
<feature type="chain" id="PRO_5015147469" description="Tetratricopeptide repeat protein" evidence="1">
    <location>
        <begin position="19"/>
        <end position="145"/>
    </location>
</feature>